<dbReference type="Gene3D" id="1.10.1240.10">
    <property type="entry name" value="Methionine synthase domain"/>
    <property type="match status" value="1"/>
</dbReference>
<dbReference type="EMBL" id="CP007129">
    <property type="protein sequence ID" value="AHG92970.1"/>
    <property type="molecule type" value="Genomic_DNA"/>
</dbReference>
<dbReference type="InterPro" id="IPR050554">
    <property type="entry name" value="Met_Synthase/Corrinoid"/>
</dbReference>
<dbReference type="SUPFAM" id="SSF47644">
    <property type="entry name" value="Methionine synthase domain"/>
    <property type="match status" value="1"/>
</dbReference>
<dbReference type="FunFam" id="3.40.50.280:FF:000003">
    <property type="entry name" value="Dimethylamine methyltransferase corrinoid protein"/>
    <property type="match status" value="1"/>
</dbReference>
<dbReference type="PROSITE" id="PS51337">
    <property type="entry name" value="B12_BINDING_NTER"/>
    <property type="match status" value="1"/>
</dbReference>
<keyword evidence="6" id="KW-0614">Plasmid</keyword>
<dbReference type="GO" id="GO:0005829">
    <property type="term" value="C:cytosol"/>
    <property type="evidence" value="ECO:0007669"/>
    <property type="project" value="TreeGrafter"/>
</dbReference>
<geneLocation type="plasmid" evidence="6 7">
    <name>1</name>
</geneLocation>
<evidence type="ECO:0000256" key="2">
    <source>
        <dbReference type="ARBA" id="ARBA00022723"/>
    </source>
</evidence>
<accession>W0RRL8</accession>
<name>W0RRL8_9BACT</name>
<dbReference type="GO" id="GO:0046653">
    <property type="term" value="P:tetrahydrofolate metabolic process"/>
    <property type="evidence" value="ECO:0007669"/>
    <property type="project" value="TreeGrafter"/>
</dbReference>
<dbReference type="GO" id="GO:0050667">
    <property type="term" value="P:homocysteine metabolic process"/>
    <property type="evidence" value="ECO:0007669"/>
    <property type="project" value="TreeGrafter"/>
</dbReference>
<evidence type="ECO:0000313" key="6">
    <source>
        <dbReference type="EMBL" id="AHG92970.1"/>
    </source>
</evidence>
<dbReference type="SMART" id="SM01018">
    <property type="entry name" value="B12-binding_2"/>
    <property type="match status" value="1"/>
</dbReference>
<gene>
    <name evidence="6" type="ORF">J421_5435</name>
</gene>
<dbReference type="Pfam" id="PF02310">
    <property type="entry name" value="B12-binding"/>
    <property type="match status" value="1"/>
</dbReference>
<evidence type="ECO:0000259" key="4">
    <source>
        <dbReference type="PROSITE" id="PS51332"/>
    </source>
</evidence>
<dbReference type="Pfam" id="PF02607">
    <property type="entry name" value="B12-binding_2"/>
    <property type="match status" value="1"/>
</dbReference>
<sequence>MVDYALMNQYLYEGKAKEVEQMTKDALAEGRHFQEVMNEGLIAGMSVVGEDFKHNILYVPEVLIAARAMKAGMAVLKPLLSARDSDTPRVGTLLMGTVRGDLHDIGKNLVAMMAEGAGFDVHDIGVDQSVEKFMAAADRVKPTIIGMSALLTTTMTYMKTVIDGFESAGRTDVKFAVGGAPISQMFADEIGADGYGQNASAAVDLFLKLSGAARDEAASAAPTVAARDADAPAARPGTRTTYRVLYWQEVPVQIRGEDDAGNEVSVELPRSVARVDLLAAQRGLSGGDDYSAQYTWGDEMERAGSAADVVEAVRSELEQGVTG</sequence>
<keyword evidence="2" id="KW-0479">Metal-binding</keyword>
<dbReference type="InterPro" id="IPR036724">
    <property type="entry name" value="Cobalamin-bd_sf"/>
</dbReference>
<dbReference type="PROSITE" id="PS51332">
    <property type="entry name" value="B12_BINDING"/>
    <property type="match status" value="1"/>
</dbReference>
<dbReference type="SUPFAM" id="SSF52242">
    <property type="entry name" value="Cobalamin (vitamin B12)-binding domain"/>
    <property type="match status" value="1"/>
</dbReference>
<proteinExistence type="inferred from homology"/>
<dbReference type="Gene3D" id="3.40.50.280">
    <property type="entry name" value="Cobalamin-binding domain"/>
    <property type="match status" value="1"/>
</dbReference>
<dbReference type="CDD" id="cd02070">
    <property type="entry name" value="corrinoid_protein_B12-BD"/>
    <property type="match status" value="1"/>
</dbReference>
<keyword evidence="7" id="KW-1185">Reference proteome</keyword>
<dbReference type="GO" id="GO:0031419">
    <property type="term" value="F:cobalamin binding"/>
    <property type="evidence" value="ECO:0007669"/>
    <property type="project" value="InterPro"/>
</dbReference>
<dbReference type="PANTHER" id="PTHR45833:SF1">
    <property type="entry name" value="METHIONINE SYNTHASE"/>
    <property type="match status" value="1"/>
</dbReference>
<dbReference type="GO" id="GO:0008705">
    <property type="term" value="F:methionine synthase activity"/>
    <property type="evidence" value="ECO:0007669"/>
    <property type="project" value="TreeGrafter"/>
</dbReference>
<evidence type="ECO:0000259" key="5">
    <source>
        <dbReference type="PROSITE" id="PS51337"/>
    </source>
</evidence>
<reference evidence="6 7" key="1">
    <citation type="journal article" date="2014" name="Genome Announc.">
        <title>Genome Sequence and Methylome of Soil Bacterium Gemmatirosa kalamazoonensis KBS708T, a Member of the Rarely Cultivated Gemmatimonadetes Phylum.</title>
        <authorList>
            <person name="Debruyn J.M."/>
            <person name="Radosevich M."/>
            <person name="Wommack K.E."/>
            <person name="Polson S.W."/>
            <person name="Hauser L.J."/>
            <person name="Fawaz M.N."/>
            <person name="Korlach J."/>
            <person name="Tsai Y.C."/>
        </authorList>
    </citation>
    <scope>NUCLEOTIDE SEQUENCE [LARGE SCALE GENOMIC DNA]</scope>
    <source>
        <strain evidence="6 7">KBS708</strain>
        <plasmid evidence="7">Plasmid 1</plasmid>
    </source>
</reference>
<dbReference type="RefSeq" id="WP_025414286.1">
    <property type="nucleotide sequence ID" value="NZ_CP007129.1"/>
</dbReference>
<dbReference type="InterPro" id="IPR036594">
    <property type="entry name" value="Meth_synthase_dom"/>
</dbReference>
<dbReference type="HOGENOM" id="CLU_852154_0_0_0"/>
<dbReference type="PANTHER" id="PTHR45833">
    <property type="entry name" value="METHIONINE SYNTHASE"/>
    <property type="match status" value="1"/>
</dbReference>
<dbReference type="InterPro" id="IPR003759">
    <property type="entry name" value="Cbl-bd_cap"/>
</dbReference>
<dbReference type="AlphaFoldDB" id="W0RRL8"/>
<evidence type="ECO:0000313" key="7">
    <source>
        <dbReference type="Proteomes" id="UP000019151"/>
    </source>
</evidence>
<organism evidence="6 7">
    <name type="scientific">Gemmatirosa kalamazoonensis</name>
    <dbReference type="NCBI Taxonomy" id="861299"/>
    <lineage>
        <taxon>Bacteria</taxon>
        <taxon>Pseudomonadati</taxon>
        <taxon>Gemmatimonadota</taxon>
        <taxon>Gemmatimonadia</taxon>
        <taxon>Gemmatimonadales</taxon>
        <taxon>Gemmatimonadaceae</taxon>
        <taxon>Gemmatirosa</taxon>
    </lineage>
</organism>
<evidence type="ECO:0000256" key="1">
    <source>
        <dbReference type="ARBA" id="ARBA00010854"/>
    </source>
</evidence>
<dbReference type="GO" id="GO:0046872">
    <property type="term" value="F:metal ion binding"/>
    <property type="evidence" value="ECO:0007669"/>
    <property type="project" value="UniProtKB-KW"/>
</dbReference>
<dbReference type="InParanoid" id="W0RRL8"/>
<evidence type="ECO:0000256" key="3">
    <source>
        <dbReference type="ARBA" id="ARBA00023285"/>
    </source>
</evidence>
<dbReference type="InterPro" id="IPR006158">
    <property type="entry name" value="Cobalamin-bd"/>
</dbReference>
<keyword evidence="3" id="KW-0170">Cobalt</keyword>
<protein>
    <submittedName>
        <fullName evidence="6">Cobalamin B12-binding domain protein</fullName>
    </submittedName>
</protein>
<feature type="domain" description="B12-binding N-terminal" evidence="5">
    <location>
        <begin position="1"/>
        <end position="88"/>
    </location>
</feature>
<comment type="similarity">
    <text evidence="1">Belongs to the methylamine corrinoid protein family.</text>
</comment>
<feature type="domain" description="B12-binding" evidence="4">
    <location>
        <begin position="90"/>
        <end position="220"/>
    </location>
</feature>
<dbReference type="Proteomes" id="UP000019151">
    <property type="component" value="Plasmid 1"/>
</dbReference>
<dbReference type="KEGG" id="gba:J421_5435"/>